<evidence type="ECO:0000313" key="1">
    <source>
        <dbReference type="EMBL" id="GCC45545.1"/>
    </source>
</evidence>
<gene>
    <name evidence="1" type="ORF">chiPu_0029859</name>
</gene>
<organism evidence="1 2">
    <name type="scientific">Chiloscyllium punctatum</name>
    <name type="common">Brownbanded bambooshark</name>
    <name type="synonym">Hemiscyllium punctatum</name>
    <dbReference type="NCBI Taxonomy" id="137246"/>
    <lineage>
        <taxon>Eukaryota</taxon>
        <taxon>Metazoa</taxon>
        <taxon>Chordata</taxon>
        <taxon>Craniata</taxon>
        <taxon>Vertebrata</taxon>
        <taxon>Chondrichthyes</taxon>
        <taxon>Elasmobranchii</taxon>
        <taxon>Galeomorphii</taxon>
        <taxon>Galeoidea</taxon>
        <taxon>Orectolobiformes</taxon>
        <taxon>Hemiscylliidae</taxon>
        <taxon>Chiloscyllium</taxon>
    </lineage>
</organism>
<keyword evidence="2" id="KW-1185">Reference proteome</keyword>
<reference evidence="1 2" key="1">
    <citation type="journal article" date="2018" name="Nat. Ecol. Evol.">
        <title>Shark genomes provide insights into elasmobranch evolution and the origin of vertebrates.</title>
        <authorList>
            <person name="Hara Y"/>
            <person name="Yamaguchi K"/>
            <person name="Onimaru K"/>
            <person name="Kadota M"/>
            <person name="Koyanagi M"/>
            <person name="Keeley SD"/>
            <person name="Tatsumi K"/>
            <person name="Tanaka K"/>
            <person name="Motone F"/>
            <person name="Kageyama Y"/>
            <person name="Nozu R"/>
            <person name="Adachi N"/>
            <person name="Nishimura O"/>
            <person name="Nakagawa R"/>
            <person name="Tanegashima C"/>
            <person name="Kiyatake I"/>
            <person name="Matsumoto R"/>
            <person name="Murakumo K"/>
            <person name="Nishida K"/>
            <person name="Terakita A"/>
            <person name="Kuratani S"/>
            <person name="Sato K"/>
            <person name="Hyodo S Kuraku.S."/>
        </authorList>
    </citation>
    <scope>NUCLEOTIDE SEQUENCE [LARGE SCALE GENOMIC DNA]</scope>
</reference>
<protein>
    <submittedName>
        <fullName evidence="1">Uncharacterized protein</fullName>
    </submittedName>
</protein>
<proteinExistence type="predicted"/>
<comment type="caution">
    <text evidence="1">The sequence shown here is derived from an EMBL/GenBank/DDBJ whole genome shotgun (WGS) entry which is preliminary data.</text>
</comment>
<name>A0A401TSE4_CHIPU</name>
<dbReference type="AlphaFoldDB" id="A0A401TSE4"/>
<accession>A0A401TSE4</accession>
<dbReference type="Proteomes" id="UP000287033">
    <property type="component" value="Unassembled WGS sequence"/>
</dbReference>
<sequence>MRLRQERVLRPGGTVRHGFRDLTAVDPTGATSQILVQQREAVVCLGPFGRFVIRRRGCLRHGSCQRAAA</sequence>
<dbReference type="EMBL" id="BEZZ01168009">
    <property type="protein sequence ID" value="GCC45545.1"/>
    <property type="molecule type" value="Genomic_DNA"/>
</dbReference>
<evidence type="ECO:0000313" key="2">
    <source>
        <dbReference type="Proteomes" id="UP000287033"/>
    </source>
</evidence>